<name>A0AAU9ETA8_9BACT</name>
<dbReference type="Pfam" id="PF06808">
    <property type="entry name" value="DctM"/>
    <property type="match status" value="1"/>
</dbReference>
<keyword evidence="4 7" id="KW-0812">Transmembrane</keyword>
<dbReference type="KEGG" id="dmp:FAK_08570"/>
<evidence type="ECO:0000256" key="7">
    <source>
        <dbReference type="SAM" id="Phobius"/>
    </source>
</evidence>
<keyword evidence="3" id="KW-0997">Cell inner membrane</keyword>
<protein>
    <submittedName>
        <fullName evidence="9">Tripartite transporter large subunit</fullName>
    </submittedName>
</protein>
<dbReference type="Proteomes" id="UP001366166">
    <property type="component" value="Chromosome"/>
</dbReference>
<dbReference type="PIRSF" id="PIRSF006066">
    <property type="entry name" value="HI0050"/>
    <property type="match status" value="1"/>
</dbReference>
<evidence type="ECO:0000313" key="9">
    <source>
        <dbReference type="EMBL" id="BEQ13791.1"/>
    </source>
</evidence>
<evidence type="ECO:0000256" key="5">
    <source>
        <dbReference type="ARBA" id="ARBA00022989"/>
    </source>
</evidence>
<accession>A0AAU9ETA8</accession>
<feature type="transmembrane region" description="Helical" evidence="7">
    <location>
        <begin position="280"/>
        <end position="302"/>
    </location>
</feature>
<dbReference type="InterPro" id="IPR004681">
    <property type="entry name" value="TRAP_DctM"/>
</dbReference>
<organism evidence="9 10">
    <name type="scientific">Desulfoferula mesophila</name>
    <dbReference type="NCBI Taxonomy" id="3058419"/>
    <lineage>
        <taxon>Bacteria</taxon>
        <taxon>Pseudomonadati</taxon>
        <taxon>Thermodesulfobacteriota</taxon>
        <taxon>Desulfarculia</taxon>
        <taxon>Desulfarculales</taxon>
        <taxon>Desulfarculaceae</taxon>
        <taxon>Desulfoferula</taxon>
    </lineage>
</organism>
<keyword evidence="6 7" id="KW-0472">Membrane</keyword>
<dbReference type="RefSeq" id="WP_338605537.1">
    <property type="nucleotide sequence ID" value="NZ_AP028679.1"/>
</dbReference>
<keyword evidence="5 7" id="KW-1133">Transmembrane helix</keyword>
<dbReference type="PANTHER" id="PTHR33362:SF5">
    <property type="entry name" value="C4-DICARBOXYLATE TRAP TRANSPORTER LARGE PERMEASE PROTEIN DCTM"/>
    <property type="match status" value="1"/>
</dbReference>
<keyword evidence="10" id="KW-1185">Reference proteome</keyword>
<evidence type="ECO:0000256" key="1">
    <source>
        <dbReference type="ARBA" id="ARBA00004429"/>
    </source>
</evidence>
<proteinExistence type="predicted"/>
<feature type="domain" description="TRAP C4-dicarboxylate transport system permease DctM subunit" evidence="8">
    <location>
        <begin position="11"/>
        <end position="426"/>
    </location>
</feature>
<evidence type="ECO:0000256" key="2">
    <source>
        <dbReference type="ARBA" id="ARBA00022475"/>
    </source>
</evidence>
<dbReference type="GO" id="GO:0005886">
    <property type="term" value="C:plasma membrane"/>
    <property type="evidence" value="ECO:0007669"/>
    <property type="project" value="UniProtKB-SubCell"/>
</dbReference>
<dbReference type="GO" id="GO:0022857">
    <property type="term" value="F:transmembrane transporter activity"/>
    <property type="evidence" value="ECO:0007669"/>
    <property type="project" value="TreeGrafter"/>
</dbReference>
<gene>
    <name evidence="9" type="ORF">FAK_08570</name>
</gene>
<dbReference type="PANTHER" id="PTHR33362">
    <property type="entry name" value="SIALIC ACID TRAP TRANSPORTER PERMEASE PROTEIN SIAT-RELATED"/>
    <property type="match status" value="1"/>
</dbReference>
<sequence length="437" mass="46737">MEWWWTLALILGGLLAILATGLPVAFSFLVVNLIGAYCLWGGLAGLEQLVDSIYSSVTMFSLLPVALFVLMGELLLHSQLALKAIDIVDSWLGRLPGRLSLVTLGAGTMFSCLSGSSMGTTAMLGSIMIPEMERRGYQPAISIGSCMSGGLAMIIPPSALAVILASIAQVSVGKVLVGGLLPGLLLAALYVLYIIGRCYFNPAIAPSYQPEPIPLRHKLAVSAKYLLPMSGVVFVVVGLIFLGVATPTESAAMGAMSVVILCAVYRRLTFEVLKKSLVGTLKIAVMMFTILTGSLAFSQLLAYTGATSGLVEFVSGLPLHPIFLMIAMQLVLLVLGTFMEQISIMMITLPIFMPLVKALGINEVLFVIIMLVNLEVAMKTPPFGFLLFVMRGVAPEKVSMGEIIRSTLPFVIIDMVAIALMMAFPVIVLLLPEHIMH</sequence>
<feature type="transmembrane region" description="Helical" evidence="7">
    <location>
        <begin position="150"/>
        <end position="169"/>
    </location>
</feature>
<feature type="transmembrane region" description="Helical" evidence="7">
    <location>
        <begin position="29"/>
        <end position="50"/>
    </location>
</feature>
<reference evidence="10" key="1">
    <citation type="journal article" date="2023" name="Arch. Microbiol.">
        <title>Desulfoferula mesophilus gen. nov. sp. nov., a mesophilic sulfate-reducing bacterium isolated from a brackish lake sediment.</title>
        <authorList>
            <person name="Watanabe T."/>
            <person name="Yabe T."/>
            <person name="Tsuji J.M."/>
            <person name="Fukui M."/>
        </authorList>
    </citation>
    <scope>NUCLEOTIDE SEQUENCE [LARGE SCALE GENOMIC DNA]</scope>
    <source>
        <strain evidence="10">12FAK</strain>
    </source>
</reference>
<feature type="transmembrane region" description="Helical" evidence="7">
    <location>
        <begin position="175"/>
        <end position="195"/>
    </location>
</feature>
<evidence type="ECO:0000259" key="8">
    <source>
        <dbReference type="Pfam" id="PF06808"/>
    </source>
</evidence>
<evidence type="ECO:0000256" key="6">
    <source>
        <dbReference type="ARBA" id="ARBA00023136"/>
    </source>
</evidence>
<feature type="transmembrane region" description="Helical" evidence="7">
    <location>
        <begin position="225"/>
        <end position="245"/>
    </location>
</feature>
<keyword evidence="2" id="KW-1003">Cell membrane</keyword>
<feature type="transmembrane region" description="Helical" evidence="7">
    <location>
        <begin position="322"/>
        <end position="352"/>
    </location>
</feature>
<evidence type="ECO:0000256" key="3">
    <source>
        <dbReference type="ARBA" id="ARBA00022519"/>
    </source>
</evidence>
<comment type="subcellular location">
    <subcellularLocation>
        <location evidence="1">Cell inner membrane</location>
        <topology evidence="1">Multi-pass membrane protein</topology>
    </subcellularLocation>
</comment>
<dbReference type="InterPro" id="IPR010656">
    <property type="entry name" value="DctM"/>
</dbReference>
<dbReference type="NCBIfam" id="TIGR00786">
    <property type="entry name" value="dctM"/>
    <property type="match status" value="1"/>
</dbReference>
<dbReference type="AlphaFoldDB" id="A0AAU9ETA8"/>
<feature type="transmembrane region" description="Helical" evidence="7">
    <location>
        <begin position="102"/>
        <end position="129"/>
    </location>
</feature>
<feature type="transmembrane region" description="Helical" evidence="7">
    <location>
        <begin position="251"/>
        <end position="268"/>
    </location>
</feature>
<evidence type="ECO:0000313" key="10">
    <source>
        <dbReference type="Proteomes" id="UP001366166"/>
    </source>
</evidence>
<feature type="transmembrane region" description="Helical" evidence="7">
    <location>
        <begin position="410"/>
        <end position="431"/>
    </location>
</feature>
<feature type="transmembrane region" description="Helical" evidence="7">
    <location>
        <begin position="62"/>
        <end position="82"/>
    </location>
</feature>
<dbReference type="EMBL" id="AP028679">
    <property type="protein sequence ID" value="BEQ13791.1"/>
    <property type="molecule type" value="Genomic_DNA"/>
</dbReference>
<evidence type="ECO:0000256" key="4">
    <source>
        <dbReference type="ARBA" id="ARBA00022692"/>
    </source>
</evidence>